<name>A0ABS0B4P6_9GAMM</name>
<evidence type="ECO:0000313" key="2">
    <source>
        <dbReference type="Proteomes" id="UP001429984"/>
    </source>
</evidence>
<comment type="caution">
    <text evidence="1">The sequence shown here is derived from an EMBL/GenBank/DDBJ whole genome shotgun (WGS) entry which is preliminary data.</text>
</comment>
<protein>
    <submittedName>
        <fullName evidence="1">Uncharacterized protein</fullName>
    </submittedName>
</protein>
<sequence>MGKPVFSQRGSGEGERIRAVMGGGVNVWLRCLTLLTVVSLSACADLCGNDLVATTISPSSHRTAVVFERACGATTGHSTQLSVLSRSDALPNDPGNALVVDDRVRLDVRWVDDVTLEVRLPANAVTYKEQSRIGPVEVRYVR</sequence>
<dbReference type="Proteomes" id="UP001429984">
    <property type="component" value="Unassembled WGS sequence"/>
</dbReference>
<dbReference type="EMBL" id="JADLZT010000003">
    <property type="protein sequence ID" value="MBF6023641.1"/>
    <property type="molecule type" value="Genomic_DNA"/>
</dbReference>
<evidence type="ECO:0000313" key="1">
    <source>
        <dbReference type="EMBL" id="MBF6023641.1"/>
    </source>
</evidence>
<keyword evidence="2" id="KW-1185">Reference proteome</keyword>
<proteinExistence type="predicted"/>
<accession>A0ABS0B4P6</accession>
<reference evidence="1 2" key="1">
    <citation type="submission" date="2020-11" db="EMBL/GenBank/DDBJ databases">
        <title>Draft Genome Sequence and Secondary Metabolite Biosynthetic Potential of the Lysobacter niastensis Type strain DSM 18481.</title>
        <authorList>
            <person name="Turrini P."/>
            <person name="Artuso I."/>
            <person name="Tescari M."/>
            <person name="Lugli G.A."/>
            <person name="Frangipani E."/>
            <person name="Ventura M."/>
            <person name="Visca P."/>
        </authorList>
    </citation>
    <scope>NUCLEOTIDE SEQUENCE [LARGE SCALE GENOMIC DNA]</scope>
    <source>
        <strain evidence="1 2">DSM 18481</strain>
    </source>
</reference>
<gene>
    <name evidence="1" type="ORF">IU514_06345</name>
</gene>
<organism evidence="1 2">
    <name type="scientific">Lysobacter niastensis</name>
    <dbReference type="NCBI Taxonomy" id="380629"/>
    <lineage>
        <taxon>Bacteria</taxon>
        <taxon>Pseudomonadati</taxon>
        <taxon>Pseudomonadota</taxon>
        <taxon>Gammaproteobacteria</taxon>
        <taxon>Lysobacterales</taxon>
        <taxon>Lysobacteraceae</taxon>
        <taxon>Lysobacter</taxon>
    </lineage>
</organism>
<dbReference type="RefSeq" id="WP_194930234.1">
    <property type="nucleotide sequence ID" value="NZ_JADLZT010000003.1"/>
</dbReference>